<dbReference type="EMBL" id="JACHJB010000003">
    <property type="protein sequence ID" value="MBB6349930.1"/>
    <property type="molecule type" value="Genomic_DNA"/>
</dbReference>
<organism evidence="1 2">
    <name type="scientific">Nonomuraea muscovyensis</name>
    <dbReference type="NCBI Taxonomy" id="1124761"/>
    <lineage>
        <taxon>Bacteria</taxon>
        <taxon>Bacillati</taxon>
        <taxon>Actinomycetota</taxon>
        <taxon>Actinomycetes</taxon>
        <taxon>Streptosporangiales</taxon>
        <taxon>Streptosporangiaceae</taxon>
        <taxon>Nonomuraea</taxon>
    </lineage>
</organism>
<name>A0A7X0C7G5_9ACTN</name>
<keyword evidence="2" id="KW-1185">Reference proteome</keyword>
<sequence length="71" mass="7418">MIDLYIKLGFPFDADLTTDEAGCMVVDEHIYALLVTGPSFGTITGREPADTAAVQKVALVPRSTAASASTS</sequence>
<dbReference type="GO" id="GO:0016829">
    <property type="term" value="F:lyase activity"/>
    <property type="evidence" value="ECO:0007669"/>
    <property type="project" value="UniProtKB-KW"/>
</dbReference>
<dbReference type="RefSeq" id="WP_185087805.1">
    <property type="nucleotide sequence ID" value="NZ_JACHJB010000003.1"/>
</dbReference>
<protein>
    <submittedName>
        <fullName evidence="1">Putative lactoylglutathione lyase</fullName>
    </submittedName>
</protein>
<keyword evidence="1" id="KW-0456">Lyase</keyword>
<reference evidence="1 2" key="1">
    <citation type="submission" date="2020-08" db="EMBL/GenBank/DDBJ databases">
        <title>Sequencing the genomes of 1000 actinobacteria strains.</title>
        <authorList>
            <person name="Klenk H.-P."/>
        </authorList>
    </citation>
    <scope>NUCLEOTIDE SEQUENCE [LARGE SCALE GENOMIC DNA]</scope>
    <source>
        <strain evidence="1 2">DSM 45913</strain>
    </source>
</reference>
<dbReference type="AlphaFoldDB" id="A0A7X0C7G5"/>
<dbReference type="InterPro" id="IPR029068">
    <property type="entry name" value="Glyas_Bleomycin-R_OHBP_Dase"/>
</dbReference>
<accession>A0A7X0C7G5</accession>
<dbReference type="Gene3D" id="3.10.180.10">
    <property type="entry name" value="2,3-Dihydroxybiphenyl 1,2-Dioxygenase, domain 1"/>
    <property type="match status" value="1"/>
</dbReference>
<evidence type="ECO:0000313" key="1">
    <source>
        <dbReference type="EMBL" id="MBB6349930.1"/>
    </source>
</evidence>
<gene>
    <name evidence="1" type="ORF">FHU36_006502</name>
</gene>
<dbReference type="Proteomes" id="UP000583800">
    <property type="component" value="Unassembled WGS sequence"/>
</dbReference>
<evidence type="ECO:0000313" key="2">
    <source>
        <dbReference type="Proteomes" id="UP000583800"/>
    </source>
</evidence>
<comment type="caution">
    <text evidence="1">The sequence shown here is derived from an EMBL/GenBank/DDBJ whole genome shotgun (WGS) entry which is preliminary data.</text>
</comment>
<proteinExistence type="predicted"/>